<comment type="similarity">
    <text evidence="2">Belongs to the NEMF family.</text>
</comment>
<feature type="compositionally biased region" description="Acidic residues" evidence="7">
    <location>
        <begin position="444"/>
        <end position="466"/>
    </location>
</feature>
<feature type="domain" description="NFACT RNA-binding" evidence="8">
    <location>
        <begin position="577"/>
        <end position="676"/>
    </location>
</feature>
<comment type="caution">
    <text evidence="10">The sequence shown here is derived from an EMBL/GenBank/DDBJ whole genome shotgun (WGS) entry which is preliminary data.</text>
</comment>
<evidence type="ECO:0000259" key="8">
    <source>
        <dbReference type="Pfam" id="PF05670"/>
    </source>
</evidence>
<evidence type="ECO:0000256" key="1">
    <source>
        <dbReference type="ARBA" id="ARBA00004496"/>
    </source>
</evidence>
<dbReference type="InterPro" id="IPR021846">
    <property type="entry name" value="NFACT-C"/>
</dbReference>
<dbReference type="FunFam" id="2.30.310.10:FF:000003">
    <property type="entry name" value="Zinc knuckle domain containing protein"/>
    <property type="match status" value="1"/>
</dbReference>
<dbReference type="GO" id="GO:1990112">
    <property type="term" value="C:RQC complex"/>
    <property type="evidence" value="ECO:0007669"/>
    <property type="project" value="TreeGrafter"/>
</dbReference>
<name>A0A0F4YSE4_RASE3</name>
<keyword evidence="3" id="KW-0963">Cytoplasm</keyword>
<feature type="compositionally biased region" description="Low complexity" evidence="7">
    <location>
        <begin position="791"/>
        <end position="800"/>
    </location>
</feature>
<feature type="compositionally biased region" description="Basic and acidic residues" evidence="7">
    <location>
        <begin position="1150"/>
        <end position="1168"/>
    </location>
</feature>
<feature type="compositionally biased region" description="Gly residues" evidence="7">
    <location>
        <begin position="1137"/>
        <end position="1149"/>
    </location>
</feature>
<dbReference type="AlphaFoldDB" id="A0A0F4YSE4"/>
<dbReference type="GeneID" id="25317117"/>
<evidence type="ECO:0000259" key="9">
    <source>
        <dbReference type="Pfam" id="PF11923"/>
    </source>
</evidence>
<feature type="compositionally biased region" description="Low complexity" evidence="7">
    <location>
        <begin position="946"/>
        <end position="964"/>
    </location>
</feature>
<feature type="compositionally biased region" description="Low complexity" evidence="7">
    <location>
        <begin position="888"/>
        <end position="918"/>
    </location>
</feature>
<feature type="compositionally biased region" description="Basic and acidic residues" evidence="7">
    <location>
        <begin position="966"/>
        <end position="976"/>
    </location>
</feature>
<feature type="compositionally biased region" description="Basic residues" evidence="7">
    <location>
        <begin position="921"/>
        <end position="931"/>
    </location>
</feature>
<dbReference type="Pfam" id="PF05670">
    <property type="entry name" value="NFACT-R_1"/>
    <property type="match status" value="1"/>
</dbReference>
<feature type="region of interest" description="Disordered" evidence="7">
    <location>
        <begin position="444"/>
        <end position="476"/>
    </location>
</feature>
<dbReference type="Pfam" id="PF05833">
    <property type="entry name" value="NFACT_N"/>
    <property type="match status" value="1"/>
</dbReference>
<evidence type="ECO:0000256" key="2">
    <source>
        <dbReference type="ARBA" id="ARBA00008318"/>
    </source>
</evidence>
<feature type="region of interest" description="Disordered" evidence="7">
    <location>
        <begin position="703"/>
        <end position="1016"/>
    </location>
</feature>
<dbReference type="GO" id="GO:1990116">
    <property type="term" value="P:ribosome-associated ubiquitin-dependent protein catabolic process"/>
    <property type="evidence" value="ECO:0007669"/>
    <property type="project" value="TreeGrafter"/>
</dbReference>
<comment type="subcellular location">
    <subcellularLocation>
        <location evidence="1">Cytoplasm</location>
    </subcellularLocation>
</comment>
<feature type="compositionally biased region" description="Basic and acidic residues" evidence="7">
    <location>
        <begin position="801"/>
        <end position="814"/>
    </location>
</feature>
<protein>
    <recommendedName>
        <fullName evidence="5">Ribosome quality control complex subunit 2</fullName>
    </recommendedName>
</protein>
<dbReference type="GO" id="GO:0005737">
    <property type="term" value="C:cytoplasm"/>
    <property type="evidence" value="ECO:0007669"/>
    <property type="project" value="UniProtKB-SubCell"/>
</dbReference>
<dbReference type="GO" id="GO:0072344">
    <property type="term" value="P:rescue of stalled ribosome"/>
    <property type="evidence" value="ECO:0007669"/>
    <property type="project" value="TreeGrafter"/>
</dbReference>
<keyword evidence="4 6" id="KW-0175">Coiled coil</keyword>
<evidence type="ECO:0000256" key="3">
    <source>
        <dbReference type="ARBA" id="ARBA00022490"/>
    </source>
</evidence>
<dbReference type="EMBL" id="LASV01000195">
    <property type="protein sequence ID" value="KKA21192.1"/>
    <property type="molecule type" value="Genomic_DNA"/>
</dbReference>
<evidence type="ECO:0000256" key="5">
    <source>
        <dbReference type="ARBA" id="ARBA00070414"/>
    </source>
</evidence>
<gene>
    <name evidence="10" type="ORF">T310_4770</name>
</gene>
<dbReference type="STRING" id="1408163.A0A0F4YSE4"/>
<feature type="compositionally biased region" description="Basic and acidic residues" evidence="7">
    <location>
        <begin position="709"/>
        <end position="730"/>
    </location>
</feature>
<evidence type="ECO:0000256" key="4">
    <source>
        <dbReference type="ARBA" id="ARBA00023054"/>
    </source>
</evidence>
<dbReference type="Gene3D" id="2.30.310.10">
    <property type="entry name" value="ibrinogen binding protein from staphylococcus aureus domain"/>
    <property type="match status" value="1"/>
</dbReference>
<sequence length="1177" mass="129509">MKQRFSSLDVKVISLELNAALTGLRVSNIYDLSSRIFLFKLAKPDHRRQFIVDSGFRCHLTEYSRTTASAPSGFVSRLRKFLKTRRVTSVSQIGTDRIIDIVFSDGLYHLFLEFFAGGNIILTDGDYKIVALFRQVPAGGDQEEVKVGLNYTVTNKQNYHGVPELSQERLKQTLQKAIEAEAAETAPKKTKKKQGDYLRKALSQGFPEFPPLLLDHAIAGRELDSDIRPEQVLEDQHLLEKVMEVLEEADTIRKQLSVGDKHPGYIVAKDDGKSAEQQAWEDSSASKQKKLLYEDFHPFKPRQFEGKPGFTILEFDRFNNTVDEYFSSIESQKLESRLTEHEEAAKRKLEAARIEHEKRVGALKQAQELHIRKAEAIEANVYRVQETIDAVNGLIAQGMDWVEIARLIEMEQGRNNPVAKIIKLPLKLHENTITLVLGEATYEAEEDEDEAYDSDSEEEDSEDDSDIEAKREAAQRPSRTLEIDIDLGLSPWANATQYYEQKKAAAVKEQKTIQSSEKALKSQEKKVTEDLKRNLKQEKQILRPARKPFWFEKYMFFISSDGANLFHVVLSTNRENSGRDTHQTEVLYRRYLKKGDVFVHADIDGATPVIVKNRQGTPDAPIPPGTLSQAGSLSVATSKAWESKALMPAWWVHAHQVSKTNERGELLATGGFVINGEKNYLAPSQLVLGFAVMFQISKESIPNHRKHRLQEPEEAKEPATDANETPKAETGDLSQQEADAKTPEDQGIDGAVEQTADGNDQGADKEESESSDSDSDKDEDDAAPRSNPLQTEGPTATEEATAAKEGDVQDGEKSDGEDEQEHASQNEGNEATGDDGTSVAETVDSSTPQRPLGKRYLSARERRLLKKGKPLESPASTKETTPTPPPSTTNDDNTPSGSTTPHQQQQPAKPTPAAAAATSVRGKKGKAKKAAQKYADQDEEERELALRLLGSNAKASKAAEAAAAKAKREAELEAQKQRRRAQHDRAAEAERKRLAQLQHAEAAAEDDYDEETAKAEAEDLSWLPALVGTPLPEDEVLFAIPVSAPWAALGRYKYRAKLQPGSVKKGKAVKEILGHWIAEASGSSTGVGKKAIAEDVANGLDRATAERMRAREAELLKTWRDVEIVNTLPVSKVRIVSGGGAGAGGGGGKGEGKGEGKGGKGGKGDSKQKGGKGGKKK</sequence>
<dbReference type="InterPro" id="IPR051608">
    <property type="entry name" value="RQC_Subunit_NEMF"/>
</dbReference>
<dbReference type="Proteomes" id="UP000053958">
    <property type="component" value="Unassembled WGS sequence"/>
</dbReference>
<feature type="compositionally biased region" description="Polar residues" evidence="7">
    <location>
        <begin position="839"/>
        <end position="849"/>
    </location>
</feature>
<dbReference type="GO" id="GO:0000049">
    <property type="term" value="F:tRNA binding"/>
    <property type="evidence" value="ECO:0007669"/>
    <property type="project" value="TreeGrafter"/>
</dbReference>
<dbReference type="RefSeq" id="XP_013327804.1">
    <property type="nucleotide sequence ID" value="XM_013472350.1"/>
</dbReference>
<feature type="compositionally biased region" description="Basic and acidic residues" evidence="7">
    <location>
        <begin position="467"/>
        <end position="476"/>
    </location>
</feature>
<dbReference type="PANTHER" id="PTHR15239:SF6">
    <property type="entry name" value="RIBOSOME QUALITY CONTROL COMPLEX SUBUNIT NEMF"/>
    <property type="match status" value="1"/>
</dbReference>
<feature type="region of interest" description="Disordered" evidence="7">
    <location>
        <begin position="1136"/>
        <end position="1177"/>
    </location>
</feature>
<feature type="domain" description="NFACT protein C-terminal" evidence="9">
    <location>
        <begin position="1017"/>
        <end position="1136"/>
    </location>
</feature>
<evidence type="ECO:0000313" key="11">
    <source>
        <dbReference type="Proteomes" id="UP000053958"/>
    </source>
</evidence>
<dbReference type="PANTHER" id="PTHR15239">
    <property type="entry name" value="NUCLEAR EXPORT MEDIATOR FACTOR NEMF"/>
    <property type="match status" value="1"/>
</dbReference>
<evidence type="ECO:0000256" key="6">
    <source>
        <dbReference type="SAM" id="Coils"/>
    </source>
</evidence>
<proteinExistence type="inferred from homology"/>
<dbReference type="InterPro" id="IPR008532">
    <property type="entry name" value="NFACT_RNA-bd"/>
</dbReference>
<evidence type="ECO:0000256" key="7">
    <source>
        <dbReference type="SAM" id="MobiDB-lite"/>
    </source>
</evidence>
<evidence type="ECO:0000313" key="10">
    <source>
        <dbReference type="EMBL" id="KKA21192.1"/>
    </source>
</evidence>
<organism evidence="10 11">
    <name type="scientific">Rasamsonia emersonii (strain ATCC 16479 / CBS 393.64 / IMI 116815)</name>
    <dbReference type="NCBI Taxonomy" id="1408163"/>
    <lineage>
        <taxon>Eukaryota</taxon>
        <taxon>Fungi</taxon>
        <taxon>Dikarya</taxon>
        <taxon>Ascomycota</taxon>
        <taxon>Pezizomycotina</taxon>
        <taxon>Eurotiomycetes</taxon>
        <taxon>Eurotiomycetidae</taxon>
        <taxon>Eurotiales</taxon>
        <taxon>Trichocomaceae</taxon>
        <taxon>Rasamsonia</taxon>
    </lineage>
</organism>
<feature type="compositionally biased region" description="Acidic residues" evidence="7">
    <location>
        <begin position="766"/>
        <end position="781"/>
    </location>
</feature>
<dbReference type="Pfam" id="PF11923">
    <property type="entry name" value="NFACT-C"/>
    <property type="match status" value="1"/>
</dbReference>
<keyword evidence="11" id="KW-1185">Reference proteome</keyword>
<dbReference type="OrthoDB" id="207084at2759"/>
<accession>A0A0F4YSE4</accession>
<feature type="compositionally biased region" description="Basic and acidic residues" evidence="7">
    <location>
        <begin position="983"/>
        <end position="993"/>
    </location>
</feature>
<reference evidence="10 11" key="1">
    <citation type="submission" date="2015-04" db="EMBL/GenBank/DDBJ databases">
        <authorList>
            <person name="Heijne W.H."/>
            <person name="Fedorova N.D."/>
            <person name="Nierman W.C."/>
            <person name="Vollebregt A.W."/>
            <person name="Zhao Z."/>
            <person name="Wu L."/>
            <person name="Kumar M."/>
            <person name="Stam H."/>
            <person name="van den Berg M.A."/>
            <person name="Pel H.J."/>
        </authorList>
    </citation>
    <scope>NUCLEOTIDE SEQUENCE [LARGE SCALE GENOMIC DNA]</scope>
    <source>
        <strain evidence="10 11">CBS 393.64</strain>
    </source>
</reference>
<dbReference type="GO" id="GO:0043023">
    <property type="term" value="F:ribosomal large subunit binding"/>
    <property type="evidence" value="ECO:0007669"/>
    <property type="project" value="TreeGrafter"/>
</dbReference>
<feature type="coiled-coil region" evidence="6">
    <location>
        <begin position="331"/>
        <end position="366"/>
    </location>
</feature>